<evidence type="ECO:0000259" key="2">
    <source>
        <dbReference type="Pfam" id="PF26618"/>
    </source>
</evidence>
<dbReference type="SUPFAM" id="SSF52980">
    <property type="entry name" value="Restriction endonuclease-like"/>
    <property type="match status" value="1"/>
</dbReference>
<feature type="domain" description="DUF8196" evidence="2">
    <location>
        <begin position="170"/>
        <end position="249"/>
    </location>
</feature>
<organism evidence="3">
    <name type="scientific">Candidatus Kentrum sp. FW</name>
    <dbReference type="NCBI Taxonomy" id="2126338"/>
    <lineage>
        <taxon>Bacteria</taxon>
        <taxon>Pseudomonadati</taxon>
        <taxon>Pseudomonadota</taxon>
        <taxon>Gammaproteobacteria</taxon>
        <taxon>Candidatus Kentrum</taxon>
    </lineage>
</organism>
<gene>
    <name evidence="3" type="ORF">BECKFW1821C_GA0114237_112710</name>
</gene>
<evidence type="ECO:0000313" key="3">
    <source>
        <dbReference type="EMBL" id="VFJ77524.1"/>
    </source>
</evidence>
<dbReference type="InterPro" id="IPR011335">
    <property type="entry name" value="Restrct_endonuc-II-like"/>
</dbReference>
<dbReference type="Pfam" id="PF26618">
    <property type="entry name" value="DUF8196"/>
    <property type="match status" value="1"/>
</dbReference>
<reference evidence="3" key="1">
    <citation type="submission" date="2019-02" db="EMBL/GenBank/DDBJ databases">
        <authorList>
            <person name="Gruber-Vodicka R. H."/>
            <person name="Seah K. B. B."/>
        </authorList>
    </citation>
    <scope>NUCLEOTIDE SEQUENCE</scope>
    <source>
        <strain evidence="3">BECK_BZ131</strain>
    </source>
</reference>
<protein>
    <recommendedName>
        <fullName evidence="2">DUF8196 domain-containing protein</fullName>
    </recommendedName>
</protein>
<name>A0A450U310_9GAMM</name>
<dbReference type="InterPro" id="IPR011856">
    <property type="entry name" value="tRNA_endonuc-like_dom_sf"/>
</dbReference>
<proteinExistence type="predicted"/>
<sequence>MKVQPKIQTESERWEHLHRLFEEIAIAQRETDRLLKAQVEKWEREHERRCQEDERRKQEAKEQEEKRRQEAKEQEEKRRQEVEEQEKKREQEARKQERKWKELAEEQERKDKLWERALDKRYNKLENLFTSQWGRLVESLVEGDLVPILNSRGIEVRHTEQRVKGRRNGDHFEFDIIAVDGIKIVIVEVKTTLRPKHVRHFLQKLDRAKEYTPQYKNHIVLGAMAWLRVEAEADVMAERQGLFVIRATGKSASIVNSGNFTPRSW</sequence>
<accession>A0A450U310</accession>
<dbReference type="Gene3D" id="3.40.1350.10">
    <property type="match status" value="1"/>
</dbReference>
<dbReference type="EMBL" id="CAADFE010000127">
    <property type="protein sequence ID" value="VFJ77524.1"/>
    <property type="molecule type" value="Genomic_DNA"/>
</dbReference>
<dbReference type="GO" id="GO:0003676">
    <property type="term" value="F:nucleic acid binding"/>
    <property type="evidence" value="ECO:0007669"/>
    <property type="project" value="InterPro"/>
</dbReference>
<evidence type="ECO:0000256" key="1">
    <source>
        <dbReference type="SAM" id="MobiDB-lite"/>
    </source>
</evidence>
<dbReference type="InterPro" id="IPR058509">
    <property type="entry name" value="DUF8196"/>
</dbReference>
<feature type="region of interest" description="Disordered" evidence="1">
    <location>
        <begin position="43"/>
        <end position="87"/>
    </location>
</feature>
<dbReference type="AlphaFoldDB" id="A0A450U310"/>